<feature type="binding site" evidence="10">
    <location>
        <position position="210"/>
    </location>
    <ligand>
        <name>[4Fe-4S] cluster</name>
        <dbReference type="ChEBI" id="CHEBI:49883"/>
    </ligand>
</feature>
<comment type="similarity">
    <text evidence="1 10">Belongs to the PAPS reductase family. CysH subfamily.</text>
</comment>
<dbReference type="InterPro" id="IPR002500">
    <property type="entry name" value="PAPS_reduct_dom"/>
</dbReference>
<dbReference type="InterPro" id="IPR004511">
    <property type="entry name" value="PAPS/APS_Rdtase"/>
</dbReference>
<feature type="active site" description="Nucleophile; cysteine thiosulfonate intermediate" evidence="10">
    <location>
        <position position="233"/>
    </location>
</feature>
<comment type="pathway">
    <text evidence="5 10">Sulfur metabolism; hydrogen sulfide biosynthesis; sulfite from sulfate.</text>
</comment>
<keyword evidence="10" id="KW-0408">Iron</keyword>
<dbReference type="HAMAP" id="MF_00063">
    <property type="entry name" value="CysH"/>
    <property type="match status" value="1"/>
</dbReference>
<dbReference type="PATRIC" id="fig|1459.3.peg.3694"/>
<dbReference type="GO" id="GO:0051539">
    <property type="term" value="F:4 iron, 4 sulfur cluster binding"/>
    <property type="evidence" value="ECO:0007669"/>
    <property type="project" value="UniProtKB-UniRule"/>
</dbReference>
<dbReference type="RefSeq" id="WP_053435684.1">
    <property type="nucleotide sequence ID" value="NZ_LGUF01000007.1"/>
</dbReference>
<dbReference type="NCBIfam" id="NF002537">
    <property type="entry name" value="PRK02090.1"/>
    <property type="match status" value="1"/>
</dbReference>
<accession>A0A0M0GFP5</accession>
<dbReference type="Gene3D" id="3.40.50.620">
    <property type="entry name" value="HUPs"/>
    <property type="match status" value="1"/>
</dbReference>
<feature type="domain" description="Phosphoadenosine phosphosulphate reductase" evidence="11">
    <location>
        <begin position="41"/>
        <end position="213"/>
    </location>
</feature>
<dbReference type="InterPro" id="IPR011798">
    <property type="entry name" value="APS_reductase"/>
</dbReference>
<reference evidence="13" key="1">
    <citation type="submission" date="2015-07" db="EMBL/GenBank/DDBJ databases">
        <title>Fjat-10036 dsm4.</title>
        <authorList>
            <person name="Liu B."/>
            <person name="Wang J."/>
            <person name="Zhu Y."/>
            <person name="Liu G."/>
            <person name="Chen Q."/>
            <person name="Chen Z."/>
            <person name="Lan J."/>
            <person name="Che J."/>
            <person name="Ge C."/>
            <person name="Shi H."/>
            <person name="Pan Z."/>
            <person name="Liu X."/>
        </authorList>
    </citation>
    <scope>NUCLEOTIDE SEQUENCE [LARGE SCALE GENOMIC DNA]</scope>
    <source>
        <strain evidence="13">DSM 4</strain>
    </source>
</reference>
<feature type="binding site" evidence="10">
    <location>
        <position position="124"/>
    </location>
    <ligand>
        <name>[4Fe-4S] cluster</name>
        <dbReference type="ChEBI" id="CHEBI:49883"/>
    </ligand>
</feature>
<dbReference type="PANTHER" id="PTHR46509">
    <property type="entry name" value="PHOSPHOADENOSINE PHOSPHOSULFATE REDUCTASE"/>
    <property type="match status" value="1"/>
</dbReference>
<dbReference type="GO" id="GO:0019379">
    <property type="term" value="P:sulfate assimilation, phosphoadenylyl sulfate reduction by phosphoadenylyl-sulfate reductase (thioredoxin)"/>
    <property type="evidence" value="ECO:0007669"/>
    <property type="project" value="UniProtKB-UniRule"/>
</dbReference>
<evidence type="ECO:0000256" key="9">
    <source>
        <dbReference type="ARBA" id="ARBA00032041"/>
    </source>
</evidence>
<evidence type="ECO:0000256" key="7">
    <source>
        <dbReference type="ARBA" id="ARBA00029514"/>
    </source>
</evidence>
<gene>
    <name evidence="10" type="primary">cysH</name>
    <name evidence="12" type="ORF">AF332_16870</name>
</gene>
<evidence type="ECO:0000256" key="3">
    <source>
        <dbReference type="ARBA" id="ARBA00023002"/>
    </source>
</evidence>
<dbReference type="EMBL" id="LGUF01000007">
    <property type="protein sequence ID" value="KON88307.1"/>
    <property type="molecule type" value="Genomic_DNA"/>
</dbReference>
<evidence type="ECO:0000256" key="8">
    <source>
        <dbReference type="ARBA" id="ARBA00030894"/>
    </source>
</evidence>
<feature type="binding site" evidence="10">
    <location>
        <position position="125"/>
    </location>
    <ligand>
        <name>[4Fe-4S] cluster</name>
        <dbReference type="ChEBI" id="CHEBI:49883"/>
    </ligand>
</feature>
<dbReference type="GO" id="GO:0046872">
    <property type="term" value="F:metal ion binding"/>
    <property type="evidence" value="ECO:0007669"/>
    <property type="project" value="UniProtKB-KW"/>
</dbReference>
<evidence type="ECO:0000313" key="13">
    <source>
        <dbReference type="Proteomes" id="UP000037109"/>
    </source>
</evidence>
<dbReference type="GO" id="GO:0070814">
    <property type="term" value="P:hydrogen sulfide biosynthetic process"/>
    <property type="evidence" value="ECO:0007669"/>
    <property type="project" value="UniProtKB-UniRule"/>
</dbReference>
<comment type="subcellular location">
    <subcellularLocation>
        <location evidence="10">Cytoplasm</location>
    </subcellularLocation>
</comment>
<dbReference type="EC" id="1.8.4.10" evidence="6 10"/>
<dbReference type="AlphaFoldDB" id="A0A0M0GFP5"/>
<comment type="catalytic activity">
    <reaction evidence="10">
        <text>[thioredoxin]-disulfide + sulfite + AMP + 2 H(+) = adenosine 5'-phosphosulfate + [thioredoxin]-dithiol</text>
        <dbReference type="Rhea" id="RHEA:21976"/>
        <dbReference type="Rhea" id="RHEA-COMP:10698"/>
        <dbReference type="Rhea" id="RHEA-COMP:10700"/>
        <dbReference type="ChEBI" id="CHEBI:15378"/>
        <dbReference type="ChEBI" id="CHEBI:17359"/>
        <dbReference type="ChEBI" id="CHEBI:29950"/>
        <dbReference type="ChEBI" id="CHEBI:50058"/>
        <dbReference type="ChEBI" id="CHEBI:58243"/>
        <dbReference type="ChEBI" id="CHEBI:456215"/>
        <dbReference type="EC" id="1.8.4.10"/>
    </reaction>
</comment>
<organism evidence="12 13">
    <name type="scientific">Sporosarcina globispora</name>
    <name type="common">Bacillus globisporus</name>
    <dbReference type="NCBI Taxonomy" id="1459"/>
    <lineage>
        <taxon>Bacteria</taxon>
        <taxon>Bacillati</taxon>
        <taxon>Bacillota</taxon>
        <taxon>Bacilli</taxon>
        <taxon>Bacillales</taxon>
        <taxon>Caryophanaceae</taxon>
        <taxon>Sporosarcina</taxon>
    </lineage>
</organism>
<evidence type="ECO:0000256" key="5">
    <source>
        <dbReference type="ARBA" id="ARBA00024327"/>
    </source>
</evidence>
<dbReference type="CDD" id="cd23945">
    <property type="entry name" value="PAPS_reductase"/>
    <property type="match status" value="1"/>
</dbReference>
<dbReference type="NCBIfam" id="TIGR00434">
    <property type="entry name" value="cysH"/>
    <property type="match status" value="1"/>
</dbReference>
<dbReference type="GO" id="GO:0043866">
    <property type="term" value="F:adenylyl-sulfate reductase (thioredoxin) activity"/>
    <property type="evidence" value="ECO:0007669"/>
    <property type="project" value="UniProtKB-EC"/>
</dbReference>
<protein>
    <recommendedName>
        <fullName evidence="7 10">Adenosine 5'-phosphosulfate reductase</fullName>
        <shortName evidence="10">APS reductase</shortName>
        <ecNumber evidence="6 10">1.8.4.10</ecNumber>
    </recommendedName>
    <alternativeName>
        <fullName evidence="9 10">5'-adenylylsulfate reductase</fullName>
    </alternativeName>
    <alternativeName>
        <fullName evidence="8 10">Thioredoxin-dependent 5'-adenylylsulfate reductase</fullName>
    </alternativeName>
</protein>
<name>A0A0M0GFP5_SPOGL</name>
<evidence type="ECO:0000256" key="2">
    <source>
        <dbReference type="ARBA" id="ARBA00022490"/>
    </source>
</evidence>
<sequence>MRTAVTYENWNQISDAFPFDDKLKGARNVLEWAYKNFSEDKIVYASSFGAEAIVLIDLIQEIKPDAHIVFLDTGLHFPETYDVIDKIEARFPMLRIERKEPKLTLDQQADEYGSALWKREPNSCCQIRKVIPLREALTPKQAWISGLRRDQSATRANTQFLNKDEKFKNIKICPLIHWTSDEVWSYIREKDLPYNTLHDYGYPSIGCFPCTQAVDENGDSRAGRWSGSGKTECGLHTS</sequence>
<evidence type="ECO:0000313" key="12">
    <source>
        <dbReference type="EMBL" id="KON88307.1"/>
    </source>
</evidence>
<dbReference type="OrthoDB" id="9772604at2"/>
<dbReference type="Proteomes" id="UP000037109">
    <property type="component" value="Unassembled WGS sequence"/>
</dbReference>
<evidence type="ECO:0000256" key="6">
    <source>
        <dbReference type="ARBA" id="ARBA00024386"/>
    </source>
</evidence>
<evidence type="ECO:0000256" key="1">
    <source>
        <dbReference type="ARBA" id="ARBA00009732"/>
    </source>
</evidence>
<dbReference type="FunFam" id="3.40.50.620:FF:000095">
    <property type="entry name" value="Phosphoadenosine phosphosulfate reductase"/>
    <property type="match status" value="1"/>
</dbReference>
<keyword evidence="3 10" id="KW-0560">Oxidoreductase</keyword>
<dbReference type="Pfam" id="PF01507">
    <property type="entry name" value="PAPS_reduct"/>
    <property type="match status" value="1"/>
</dbReference>
<comment type="cofactor">
    <cofactor evidence="10">
        <name>[4Fe-4S] cluster</name>
        <dbReference type="ChEBI" id="CHEBI:49883"/>
    </cofactor>
    <text evidence="10">Binds 1 [4Fe-4S] cluster per subunit.</text>
</comment>
<keyword evidence="10" id="KW-0479">Metal-binding</keyword>
<feature type="binding site" evidence="10">
    <location>
        <position position="207"/>
    </location>
    <ligand>
        <name>[4Fe-4S] cluster</name>
        <dbReference type="ChEBI" id="CHEBI:49883"/>
    </ligand>
</feature>
<dbReference type="PIRSF" id="PIRSF000857">
    <property type="entry name" value="PAPS_reductase"/>
    <property type="match status" value="1"/>
</dbReference>
<dbReference type="GO" id="GO:0004604">
    <property type="term" value="F:phosphoadenylyl-sulfate reductase (thioredoxin) activity"/>
    <property type="evidence" value="ECO:0007669"/>
    <property type="project" value="UniProtKB-UniRule"/>
</dbReference>
<dbReference type="GO" id="GO:0005737">
    <property type="term" value="C:cytoplasm"/>
    <property type="evidence" value="ECO:0007669"/>
    <property type="project" value="UniProtKB-SubCell"/>
</dbReference>
<dbReference type="PANTHER" id="PTHR46509:SF1">
    <property type="entry name" value="PHOSPHOADENOSINE PHOSPHOSULFATE REDUCTASE"/>
    <property type="match status" value="1"/>
</dbReference>
<dbReference type="InterPro" id="IPR014729">
    <property type="entry name" value="Rossmann-like_a/b/a_fold"/>
</dbReference>
<proteinExistence type="inferred from homology"/>
<dbReference type="SUPFAM" id="SSF52402">
    <property type="entry name" value="Adenine nucleotide alpha hydrolases-like"/>
    <property type="match status" value="1"/>
</dbReference>
<evidence type="ECO:0000256" key="10">
    <source>
        <dbReference type="HAMAP-Rule" id="MF_00063"/>
    </source>
</evidence>
<evidence type="ECO:0000256" key="4">
    <source>
        <dbReference type="ARBA" id="ARBA00024298"/>
    </source>
</evidence>
<keyword evidence="2 10" id="KW-0963">Cytoplasm</keyword>
<evidence type="ECO:0000259" key="11">
    <source>
        <dbReference type="Pfam" id="PF01507"/>
    </source>
</evidence>
<dbReference type="STRING" id="1459.AF332_16870"/>
<dbReference type="GO" id="GO:0019344">
    <property type="term" value="P:cysteine biosynthetic process"/>
    <property type="evidence" value="ECO:0007669"/>
    <property type="project" value="InterPro"/>
</dbReference>
<comment type="caution">
    <text evidence="12">The sequence shown here is derived from an EMBL/GenBank/DDBJ whole genome shotgun (WGS) entry which is preliminary data.</text>
</comment>
<comment type="function">
    <text evidence="4 10">Catalyzes the formation of sulfite from adenosine 5'-phosphosulfate (APS) using thioredoxin as an electron donor.</text>
</comment>
<dbReference type="NCBIfam" id="TIGR02055">
    <property type="entry name" value="APS_reductase"/>
    <property type="match status" value="1"/>
</dbReference>
<keyword evidence="13" id="KW-1185">Reference proteome</keyword>
<keyword evidence="10" id="KW-0411">Iron-sulfur</keyword>